<dbReference type="RefSeq" id="WP_188853109.1">
    <property type="nucleotide sequence ID" value="NZ_BMJJ01000009.1"/>
</dbReference>
<evidence type="ECO:0000313" key="2">
    <source>
        <dbReference type="EMBL" id="GGD28795.1"/>
    </source>
</evidence>
<dbReference type="AlphaFoldDB" id="A0A916Y333"/>
<feature type="region of interest" description="Disordered" evidence="1">
    <location>
        <begin position="88"/>
        <end position="115"/>
    </location>
</feature>
<evidence type="ECO:0000256" key="1">
    <source>
        <dbReference type="SAM" id="MobiDB-lite"/>
    </source>
</evidence>
<reference evidence="2" key="2">
    <citation type="submission" date="2020-09" db="EMBL/GenBank/DDBJ databases">
        <authorList>
            <person name="Sun Q."/>
            <person name="Zhou Y."/>
        </authorList>
    </citation>
    <scope>NUCLEOTIDE SEQUENCE</scope>
    <source>
        <strain evidence="2">CGMCC 1.15493</strain>
    </source>
</reference>
<comment type="caution">
    <text evidence="2">The sequence shown here is derived from an EMBL/GenBank/DDBJ whole genome shotgun (WGS) entry which is preliminary data.</text>
</comment>
<organism evidence="2 3">
    <name type="scientific">Aureimonas glaciei</name>
    <dbReference type="NCBI Taxonomy" id="1776957"/>
    <lineage>
        <taxon>Bacteria</taxon>
        <taxon>Pseudomonadati</taxon>
        <taxon>Pseudomonadota</taxon>
        <taxon>Alphaproteobacteria</taxon>
        <taxon>Hyphomicrobiales</taxon>
        <taxon>Aurantimonadaceae</taxon>
        <taxon>Aureimonas</taxon>
    </lineage>
</organism>
<evidence type="ECO:0000313" key="3">
    <source>
        <dbReference type="Proteomes" id="UP000613160"/>
    </source>
</evidence>
<dbReference type="EMBL" id="BMJJ01000009">
    <property type="protein sequence ID" value="GGD28795.1"/>
    <property type="molecule type" value="Genomic_DNA"/>
</dbReference>
<gene>
    <name evidence="2" type="ORF">GCM10011335_34950</name>
</gene>
<dbReference type="Proteomes" id="UP000613160">
    <property type="component" value="Unassembled WGS sequence"/>
</dbReference>
<accession>A0A916Y333</accession>
<name>A0A916Y333_9HYPH</name>
<keyword evidence="3" id="KW-1185">Reference proteome</keyword>
<sequence>MTLHPHLPPAVDFIDADSLRDVRDDELAEMLEECRRWCQHLERFRASLVTPVALTLWKVLLHTEVLLVAAASLRIETEIAARLRDAAEDAVPAPGEDSRHLDGQGATEGEVTTQI</sequence>
<proteinExistence type="predicted"/>
<protein>
    <submittedName>
        <fullName evidence="2">Uncharacterized protein</fullName>
    </submittedName>
</protein>
<reference evidence="2" key="1">
    <citation type="journal article" date="2014" name="Int. J. Syst. Evol. Microbiol.">
        <title>Complete genome sequence of Corynebacterium casei LMG S-19264T (=DSM 44701T), isolated from a smear-ripened cheese.</title>
        <authorList>
            <consortium name="US DOE Joint Genome Institute (JGI-PGF)"/>
            <person name="Walter F."/>
            <person name="Albersmeier A."/>
            <person name="Kalinowski J."/>
            <person name="Ruckert C."/>
        </authorList>
    </citation>
    <scope>NUCLEOTIDE SEQUENCE</scope>
    <source>
        <strain evidence="2">CGMCC 1.15493</strain>
    </source>
</reference>